<feature type="region of interest" description="Disordered" evidence="1">
    <location>
        <begin position="1"/>
        <end position="134"/>
    </location>
</feature>
<feature type="compositionally biased region" description="Basic residues" evidence="1">
    <location>
        <begin position="120"/>
        <end position="129"/>
    </location>
</feature>
<name>A0A6B2L7N0_9EUKA</name>
<evidence type="ECO:0000313" key="2">
    <source>
        <dbReference type="EMBL" id="NDV32974.1"/>
    </source>
</evidence>
<organism evidence="2">
    <name type="scientific">Arcella intermedia</name>
    <dbReference type="NCBI Taxonomy" id="1963864"/>
    <lineage>
        <taxon>Eukaryota</taxon>
        <taxon>Amoebozoa</taxon>
        <taxon>Tubulinea</taxon>
        <taxon>Elardia</taxon>
        <taxon>Arcellinida</taxon>
        <taxon>Sphaerothecina</taxon>
        <taxon>Arcellidae</taxon>
        <taxon>Arcella</taxon>
    </lineage>
</organism>
<feature type="compositionally biased region" description="Basic and acidic residues" evidence="1">
    <location>
        <begin position="84"/>
        <end position="97"/>
    </location>
</feature>
<evidence type="ECO:0000256" key="1">
    <source>
        <dbReference type="SAM" id="MobiDB-lite"/>
    </source>
</evidence>
<reference evidence="2" key="1">
    <citation type="journal article" date="2020" name="J. Eukaryot. Microbiol.">
        <title>De novo Sequencing, Assembly and Annotation of the Transcriptome for the Free-Living Testate Amoeba Arcella intermedia.</title>
        <authorList>
            <person name="Ribeiro G.M."/>
            <person name="Porfirio-Sousa A.L."/>
            <person name="Maurer-Alcala X.X."/>
            <person name="Katz L.A."/>
            <person name="Lahr D.J.G."/>
        </authorList>
    </citation>
    <scope>NUCLEOTIDE SEQUENCE</scope>
</reference>
<protein>
    <submittedName>
        <fullName evidence="2">Uncharacterized protein</fullName>
    </submittedName>
</protein>
<accession>A0A6B2L7N0</accession>
<dbReference type="AlphaFoldDB" id="A0A6B2L7N0"/>
<sequence>MKRKLSEPSPSKAIKPANDIPTSPPPPMAVSPSPKSSIRDIETVPYSPPTPQHTPQPTPPTLSTKSKVNIREKTTTPPASSPPKPKEVVNKRKDSTEKGAIGRRKRKESTDNEVAQVPQGKRKTSKKSKSQVELEGERVAIWNTQLNVYVDVQTKSKQEKEICLLKKDEFPKASSIFYLQPYRNESIDMRNEQSGRLLANSDNVIILTTTGETTFTLEWGEDGYYLVSQGGYWYNAAEEPYLRVTPDKTQAHKFLFKKILRKGSTIIPNGNFKISF</sequence>
<dbReference type="EMBL" id="GIBP01004005">
    <property type="protein sequence ID" value="NDV32974.1"/>
    <property type="molecule type" value="Transcribed_RNA"/>
</dbReference>
<proteinExistence type="predicted"/>
<feature type="compositionally biased region" description="Pro residues" evidence="1">
    <location>
        <begin position="46"/>
        <end position="60"/>
    </location>
</feature>